<dbReference type="InterPro" id="IPR002022">
    <property type="entry name" value="Pec_lyase"/>
</dbReference>
<feature type="signal peptide" evidence="8">
    <location>
        <begin position="1"/>
        <end position="20"/>
    </location>
</feature>
<dbReference type="SUPFAM" id="SSF51126">
    <property type="entry name" value="Pectin lyase-like"/>
    <property type="match status" value="1"/>
</dbReference>
<evidence type="ECO:0000256" key="5">
    <source>
        <dbReference type="ARBA" id="ARBA00022729"/>
    </source>
</evidence>
<evidence type="ECO:0000256" key="2">
    <source>
        <dbReference type="ARBA" id="ARBA00005220"/>
    </source>
</evidence>
<organism evidence="10 11">
    <name type="scientific">Ambrosia artemisiifolia</name>
    <name type="common">Common ragweed</name>
    <dbReference type="NCBI Taxonomy" id="4212"/>
    <lineage>
        <taxon>Eukaryota</taxon>
        <taxon>Viridiplantae</taxon>
        <taxon>Streptophyta</taxon>
        <taxon>Embryophyta</taxon>
        <taxon>Tracheophyta</taxon>
        <taxon>Spermatophyta</taxon>
        <taxon>Magnoliopsida</taxon>
        <taxon>eudicotyledons</taxon>
        <taxon>Gunneridae</taxon>
        <taxon>Pentapetalae</taxon>
        <taxon>asterids</taxon>
        <taxon>campanulids</taxon>
        <taxon>Asterales</taxon>
        <taxon>Asteraceae</taxon>
        <taxon>Asteroideae</taxon>
        <taxon>Heliantheae alliance</taxon>
        <taxon>Heliantheae</taxon>
        <taxon>Ambrosia</taxon>
    </lineage>
</organism>
<comment type="pathway">
    <text evidence="2 8">Glycan metabolism; pectin degradation; 2-dehydro-3-deoxy-D-gluconate from pectin: step 2/5.</text>
</comment>
<dbReference type="AlphaFoldDB" id="A0AAD5C4J1"/>
<dbReference type="PANTHER" id="PTHR31683">
    <property type="entry name" value="PECTATE LYASE 18-RELATED"/>
    <property type="match status" value="1"/>
</dbReference>
<comment type="catalytic activity">
    <reaction evidence="1 8">
        <text>Eliminative cleavage of (1-&gt;4)-alpha-D-galacturonan to give oligosaccharides with 4-deoxy-alpha-D-galact-4-enuronosyl groups at their non-reducing ends.</text>
        <dbReference type="EC" id="4.2.2.2"/>
    </reaction>
</comment>
<evidence type="ECO:0000256" key="3">
    <source>
        <dbReference type="ARBA" id="ARBA00012272"/>
    </source>
</evidence>
<evidence type="ECO:0000256" key="7">
    <source>
        <dbReference type="ARBA" id="ARBA00023239"/>
    </source>
</evidence>
<comment type="cofactor">
    <cofactor evidence="8">
        <name>Ca(2+)</name>
        <dbReference type="ChEBI" id="CHEBI:29108"/>
    </cofactor>
    <text evidence="8">Binds 1 Ca(2+) ion. Required for its activity.</text>
</comment>
<dbReference type="Pfam" id="PF00544">
    <property type="entry name" value="Pectate_lyase_4"/>
    <property type="match status" value="1"/>
</dbReference>
<dbReference type="InterPro" id="IPR018082">
    <property type="entry name" value="AmbAllergen"/>
</dbReference>
<sequence>MASLFFILSLLCFHASISHAVYYNTPKPLTTYIPKTSLKASNLIDACRVKTTKWASNRRALADCAIGFGKGAIGGKNGAIYVVTNPSDDPINPKPGTLRYGVIQTRPLWIVFAKDMVINLKNELIMNSYKTIDGRGANVEIANGPCITIQHVSHVIIHGISIHDCKPGKPGLVRSTPMHVGRRRGSGGDAIDIFASSYIWIDHCFLARATDGLIDVIHASTFITISNNYFSQHDKVMLFGHNDNNVEDKIMKVTVVYNHFGPGLVQRMPRVRLGYAHVANNRYDAWDMYAIGGSANPTILSEGNYYMASKNPSHREVTKREVNKGWKNWKWRSSKDVFVGGAYFVPSGWGSCAPGYTRAQSFPVAHGSQVLGLTAKAGPLRCTYNKAC</sequence>
<dbReference type="PANTHER" id="PTHR31683:SF80">
    <property type="entry name" value="PECTATE LYASE 16-RELATED"/>
    <property type="match status" value="1"/>
</dbReference>
<evidence type="ECO:0000256" key="6">
    <source>
        <dbReference type="ARBA" id="ARBA00022837"/>
    </source>
</evidence>
<comment type="caution">
    <text evidence="10">The sequence shown here is derived from an EMBL/GenBank/DDBJ whole genome shotgun (WGS) entry which is preliminary data.</text>
</comment>
<dbReference type="InterPro" id="IPR045032">
    <property type="entry name" value="PEL"/>
</dbReference>
<reference evidence="10" key="1">
    <citation type="submission" date="2022-06" db="EMBL/GenBank/DDBJ databases">
        <title>Uncovering the hologenomic basis of an extraordinary plant invasion.</title>
        <authorList>
            <person name="Bieker V.C."/>
            <person name="Martin M.D."/>
            <person name="Gilbert T."/>
            <person name="Hodgins K."/>
            <person name="Battlay P."/>
            <person name="Petersen B."/>
            <person name="Wilson J."/>
        </authorList>
    </citation>
    <scope>NUCLEOTIDE SEQUENCE</scope>
    <source>
        <strain evidence="10">AA19_3_7</strain>
        <tissue evidence="10">Leaf</tissue>
    </source>
</reference>
<dbReference type="GO" id="GO:0046872">
    <property type="term" value="F:metal ion binding"/>
    <property type="evidence" value="ECO:0007669"/>
    <property type="project" value="UniProtKB-KW"/>
</dbReference>
<feature type="chain" id="PRO_5041780532" description="Pectate lyase" evidence="8">
    <location>
        <begin position="21"/>
        <end position="388"/>
    </location>
</feature>
<dbReference type="EC" id="4.2.2.2" evidence="3 8"/>
<dbReference type="PRINTS" id="PR00807">
    <property type="entry name" value="AMBALLERGEN"/>
</dbReference>
<keyword evidence="5 8" id="KW-0732">Signal</keyword>
<feature type="domain" description="Pectate lyase" evidence="9">
    <location>
        <begin position="115"/>
        <end position="312"/>
    </location>
</feature>
<name>A0AAD5C4J1_AMBAR</name>
<accession>A0AAD5C4J1</accession>
<evidence type="ECO:0000256" key="4">
    <source>
        <dbReference type="ARBA" id="ARBA00022723"/>
    </source>
</evidence>
<comment type="similarity">
    <text evidence="8">Belongs to the polysaccharide lyase 1 family.</text>
</comment>
<dbReference type="Gene3D" id="2.160.20.10">
    <property type="entry name" value="Single-stranded right-handed beta-helix, Pectin lyase-like"/>
    <property type="match status" value="1"/>
</dbReference>
<evidence type="ECO:0000256" key="8">
    <source>
        <dbReference type="RuleBase" id="RU361123"/>
    </source>
</evidence>
<keyword evidence="7 8" id="KW-0456">Lyase</keyword>
<evidence type="ECO:0000313" key="10">
    <source>
        <dbReference type="EMBL" id="KAI7734962.1"/>
    </source>
</evidence>
<dbReference type="Proteomes" id="UP001206925">
    <property type="component" value="Unassembled WGS sequence"/>
</dbReference>
<keyword evidence="11" id="KW-1185">Reference proteome</keyword>
<keyword evidence="6 8" id="KW-0106">Calcium</keyword>
<dbReference type="GO" id="GO:0030570">
    <property type="term" value="F:pectate lyase activity"/>
    <property type="evidence" value="ECO:0007669"/>
    <property type="project" value="UniProtKB-EC"/>
</dbReference>
<evidence type="ECO:0000313" key="11">
    <source>
        <dbReference type="Proteomes" id="UP001206925"/>
    </source>
</evidence>
<protein>
    <recommendedName>
        <fullName evidence="3 8">Pectate lyase</fullName>
        <ecNumber evidence="3 8">4.2.2.2</ecNumber>
    </recommendedName>
</protein>
<dbReference type="SMART" id="SM00656">
    <property type="entry name" value="Amb_all"/>
    <property type="match status" value="1"/>
</dbReference>
<dbReference type="EMBL" id="JAMZMK010009602">
    <property type="protein sequence ID" value="KAI7734962.1"/>
    <property type="molecule type" value="Genomic_DNA"/>
</dbReference>
<evidence type="ECO:0000259" key="9">
    <source>
        <dbReference type="SMART" id="SM00656"/>
    </source>
</evidence>
<keyword evidence="4 8" id="KW-0479">Metal-binding</keyword>
<dbReference type="InterPro" id="IPR012334">
    <property type="entry name" value="Pectin_lyas_fold"/>
</dbReference>
<evidence type="ECO:0000256" key="1">
    <source>
        <dbReference type="ARBA" id="ARBA00000695"/>
    </source>
</evidence>
<dbReference type="InterPro" id="IPR011050">
    <property type="entry name" value="Pectin_lyase_fold/virulence"/>
</dbReference>
<gene>
    <name evidence="10" type="ORF">M8C21_014599</name>
</gene>
<proteinExistence type="inferred from homology"/>